<reference evidence="19" key="1">
    <citation type="journal article" date="2011" name="Genome Biol.">
        <title>The draft genome of the carcinogenic human liver fluke Clonorchis sinensis.</title>
        <authorList>
            <person name="Wang X."/>
            <person name="Chen W."/>
            <person name="Huang Y."/>
            <person name="Sun J."/>
            <person name="Men J."/>
            <person name="Liu H."/>
            <person name="Luo F."/>
            <person name="Guo L."/>
            <person name="Lv X."/>
            <person name="Deng C."/>
            <person name="Zhou C."/>
            <person name="Fan Y."/>
            <person name="Li X."/>
            <person name="Huang L."/>
            <person name="Hu Y."/>
            <person name="Liang C."/>
            <person name="Hu X."/>
            <person name="Xu J."/>
            <person name="Yu X."/>
        </authorList>
    </citation>
    <scope>NUCLEOTIDE SEQUENCE [LARGE SCALE GENOMIC DNA]</scope>
    <source>
        <strain evidence="19">Henan</strain>
    </source>
</reference>
<feature type="chain" id="PRO_5003506567" evidence="15">
    <location>
        <begin position="26"/>
        <end position="956"/>
    </location>
</feature>
<accession>G7YU80</accession>
<evidence type="ECO:0000256" key="4">
    <source>
        <dbReference type="ARBA" id="ARBA00022692"/>
    </source>
</evidence>
<feature type="domain" description="Laminin EGF-like" evidence="17">
    <location>
        <begin position="825"/>
        <end position="871"/>
    </location>
</feature>
<evidence type="ECO:0000256" key="13">
    <source>
        <dbReference type="PROSITE-ProRule" id="PRU00460"/>
    </source>
</evidence>
<dbReference type="Pfam" id="PF12662">
    <property type="entry name" value="cEGF"/>
    <property type="match status" value="3"/>
</dbReference>
<evidence type="ECO:0000256" key="2">
    <source>
        <dbReference type="ARBA" id="ARBA00022536"/>
    </source>
</evidence>
<keyword evidence="3" id="KW-0254">Endocytosis</keyword>
<dbReference type="PROSITE" id="PS00010">
    <property type="entry name" value="ASX_HYDROXYL"/>
    <property type="match status" value="3"/>
</dbReference>
<dbReference type="InterPro" id="IPR001881">
    <property type="entry name" value="EGF-like_Ca-bd_dom"/>
</dbReference>
<evidence type="ECO:0000256" key="5">
    <source>
        <dbReference type="ARBA" id="ARBA00022729"/>
    </source>
</evidence>
<keyword evidence="11" id="KW-0325">Glycoprotein</keyword>
<evidence type="ECO:0000256" key="11">
    <source>
        <dbReference type="ARBA" id="ARBA00023180"/>
    </source>
</evidence>
<name>G7YU80_CLOSI</name>
<dbReference type="PROSITE" id="PS50027">
    <property type="entry name" value="EGF_LAM_2"/>
    <property type="match status" value="1"/>
</dbReference>
<dbReference type="SMART" id="SM00181">
    <property type="entry name" value="EGF"/>
    <property type="match status" value="16"/>
</dbReference>
<keyword evidence="8" id="KW-0472">Membrane</keyword>
<dbReference type="PROSITE" id="PS01186">
    <property type="entry name" value="EGF_2"/>
    <property type="match status" value="6"/>
</dbReference>
<evidence type="ECO:0000259" key="16">
    <source>
        <dbReference type="PROSITE" id="PS50026"/>
    </source>
</evidence>
<feature type="domain" description="EMI" evidence="18">
    <location>
        <begin position="67"/>
        <end position="149"/>
    </location>
</feature>
<dbReference type="PROSITE" id="PS50026">
    <property type="entry name" value="EGF_3"/>
    <property type="match status" value="5"/>
</dbReference>
<feature type="disulfide bond" evidence="12">
    <location>
        <begin position="180"/>
        <end position="189"/>
    </location>
</feature>
<dbReference type="PROSITE" id="PS51041">
    <property type="entry name" value="EMI"/>
    <property type="match status" value="1"/>
</dbReference>
<keyword evidence="9 12" id="KW-1015">Disulfide bond</keyword>
<comment type="caution">
    <text evidence="12">Lacks conserved residue(s) required for the propagation of feature annotation.</text>
</comment>
<evidence type="ECO:0000313" key="20">
    <source>
        <dbReference type="Proteomes" id="UP000008909"/>
    </source>
</evidence>
<evidence type="ECO:0000256" key="8">
    <source>
        <dbReference type="ARBA" id="ARBA00023136"/>
    </source>
</evidence>
<dbReference type="PRINTS" id="PR00011">
    <property type="entry name" value="EGFLAMININ"/>
</dbReference>
<dbReference type="SMART" id="SM00179">
    <property type="entry name" value="EGF_CA"/>
    <property type="match status" value="7"/>
</dbReference>
<evidence type="ECO:0000256" key="12">
    <source>
        <dbReference type="PROSITE-ProRule" id="PRU00076"/>
    </source>
</evidence>
<keyword evidence="6" id="KW-0677">Repeat</keyword>
<dbReference type="GO" id="GO:0005509">
    <property type="term" value="F:calcium ion binding"/>
    <property type="evidence" value="ECO:0007669"/>
    <property type="project" value="InterPro"/>
</dbReference>
<feature type="domain" description="EGF-like" evidence="16">
    <location>
        <begin position="448"/>
        <end position="491"/>
    </location>
</feature>
<comment type="subcellular location">
    <subcellularLocation>
        <location evidence="1">Membrane</location>
        <topology evidence="1">Single-pass type I membrane protein</topology>
    </subcellularLocation>
</comment>
<evidence type="ECO:0000256" key="10">
    <source>
        <dbReference type="ARBA" id="ARBA00023170"/>
    </source>
</evidence>
<feature type="non-terminal residue" evidence="19">
    <location>
        <position position="956"/>
    </location>
</feature>
<dbReference type="FunFam" id="2.10.25.10:FF:000119">
    <property type="entry name" value="vitamin K-dependent protein S"/>
    <property type="match status" value="1"/>
</dbReference>
<dbReference type="PROSITE" id="PS00022">
    <property type="entry name" value="EGF_1"/>
    <property type="match status" value="2"/>
</dbReference>
<feature type="disulfide bond" evidence="12">
    <location>
        <begin position="620"/>
        <end position="629"/>
    </location>
</feature>
<dbReference type="SUPFAM" id="SSF57184">
    <property type="entry name" value="Growth factor receptor domain"/>
    <property type="match status" value="4"/>
</dbReference>
<feature type="disulfide bond" evidence="13">
    <location>
        <begin position="847"/>
        <end position="856"/>
    </location>
</feature>
<reference key="2">
    <citation type="submission" date="2011-10" db="EMBL/GenBank/DDBJ databases">
        <title>The genome and transcriptome sequence of Clonorchis sinensis provide insights into the carcinogenic liver fluke.</title>
        <authorList>
            <person name="Wang X."/>
            <person name="Huang Y."/>
            <person name="Chen W."/>
            <person name="Liu H."/>
            <person name="Guo L."/>
            <person name="Chen Y."/>
            <person name="Luo F."/>
            <person name="Zhou W."/>
            <person name="Sun J."/>
            <person name="Mao Q."/>
            <person name="Liang P."/>
            <person name="Zhou C."/>
            <person name="Tian Y."/>
            <person name="Men J."/>
            <person name="Lv X."/>
            <person name="Huang L."/>
            <person name="Zhou J."/>
            <person name="Hu Y."/>
            <person name="Li R."/>
            <person name="Zhang F."/>
            <person name="Lei H."/>
            <person name="Li X."/>
            <person name="Hu X."/>
            <person name="Liang C."/>
            <person name="Xu J."/>
            <person name="Wu Z."/>
            <person name="Yu X."/>
        </authorList>
    </citation>
    <scope>NUCLEOTIDE SEQUENCE</scope>
    <source>
        <strain>Henan</strain>
    </source>
</reference>
<dbReference type="AlphaFoldDB" id="G7YU80"/>
<keyword evidence="5 15" id="KW-0732">Signal</keyword>
<proteinExistence type="predicted"/>
<evidence type="ECO:0000256" key="15">
    <source>
        <dbReference type="SAM" id="SignalP"/>
    </source>
</evidence>
<dbReference type="Gene3D" id="2.10.25.140">
    <property type="match status" value="1"/>
</dbReference>
<dbReference type="InterPro" id="IPR026823">
    <property type="entry name" value="cEGF"/>
</dbReference>
<dbReference type="FunFam" id="2.10.25.10:FF:000009">
    <property type="entry name" value="Low-density lipoprotein receptor isoform 1"/>
    <property type="match status" value="1"/>
</dbReference>
<dbReference type="FunFam" id="2.170.300.10:FF:000041">
    <property type="entry name" value="Tyrosine protein kinase receptor tie-1, putative"/>
    <property type="match status" value="1"/>
</dbReference>
<dbReference type="Proteomes" id="UP000008909">
    <property type="component" value="Unassembled WGS sequence"/>
</dbReference>
<dbReference type="SMART" id="SM00180">
    <property type="entry name" value="EGF_Lam"/>
    <property type="match status" value="6"/>
</dbReference>
<evidence type="ECO:0000256" key="14">
    <source>
        <dbReference type="SAM" id="MobiDB-lite"/>
    </source>
</evidence>
<protein>
    <submittedName>
        <fullName evidence="19">Multiple epidermal growth factor-like domains protein 6</fullName>
    </submittedName>
</protein>
<dbReference type="CDD" id="cd00055">
    <property type="entry name" value="EGF_Lam"/>
    <property type="match status" value="1"/>
</dbReference>
<dbReference type="InterPro" id="IPR002049">
    <property type="entry name" value="LE_dom"/>
</dbReference>
<dbReference type="Gene3D" id="2.170.300.10">
    <property type="entry name" value="Tie2 ligand-binding domain superfamily"/>
    <property type="match status" value="3"/>
</dbReference>
<evidence type="ECO:0000256" key="9">
    <source>
        <dbReference type="ARBA" id="ARBA00023157"/>
    </source>
</evidence>
<evidence type="ECO:0000259" key="18">
    <source>
        <dbReference type="PROSITE" id="PS51041"/>
    </source>
</evidence>
<keyword evidence="4" id="KW-0812">Transmembrane</keyword>
<dbReference type="PROSITE" id="PS01187">
    <property type="entry name" value="EGF_CA"/>
    <property type="match status" value="3"/>
</dbReference>
<keyword evidence="20" id="KW-1185">Reference proteome</keyword>
<dbReference type="Pfam" id="PF14670">
    <property type="entry name" value="FXa_inhibition"/>
    <property type="match status" value="4"/>
</dbReference>
<dbReference type="GO" id="GO:0006897">
    <property type="term" value="P:endocytosis"/>
    <property type="evidence" value="ECO:0007669"/>
    <property type="project" value="UniProtKB-KW"/>
</dbReference>
<dbReference type="InterPro" id="IPR011489">
    <property type="entry name" value="EMI_domain"/>
</dbReference>
<evidence type="ECO:0000256" key="3">
    <source>
        <dbReference type="ARBA" id="ARBA00022583"/>
    </source>
</evidence>
<evidence type="ECO:0000256" key="7">
    <source>
        <dbReference type="ARBA" id="ARBA00022989"/>
    </source>
</evidence>
<dbReference type="PANTHER" id="PTHR24035:SF109">
    <property type="entry name" value="PROTEIN DRAPER"/>
    <property type="match status" value="1"/>
</dbReference>
<feature type="domain" description="EGF-like" evidence="16">
    <location>
        <begin position="360"/>
        <end position="400"/>
    </location>
</feature>
<dbReference type="CDD" id="cd00054">
    <property type="entry name" value="EGF_CA"/>
    <property type="match status" value="1"/>
</dbReference>
<evidence type="ECO:0000313" key="19">
    <source>
        <dbReference type="EMBL" id="GAA56510.1"/>
    </source>
</evidence>
<keyword evidence="10" id="KW-0675">Receptor</keyword>
<dbReference type="EMBL" id="DF144279">
    <property type="protein sequence ID" value="GAA56510.1"/>
    <property type="molecule type" value="Genomic_DNA"/>
</dbReference>
<evidence type="ECO:0000259" key="17">
    <source>
        <dbReference type="PROSITE" id="PS50027"/>
    </source>
</evidence>
<dbReference type="InterPro" id="IPR009030">
    <property type="entry name" value="Growth_fac_rcpt_cys_sf"/>
</dbReference>
<organism evidence="19 20">
    <name type="scientific">Clonorchis sinensis</name>
    <name type="common">Chinese liver fluke</name>
    <dbReference type="NCBI Taxonomy" id="79923"/>
    <lineage>
        <taxon>Eukaryota</taxon>
        <taxon>Metazoa</taxon>
        <taxon>Spiralia</taxon>
        <taxon>Lophotrochozoa</taxon>
        <taxon>Platyhelminthes</taxon>
        <taxon>Trematoda</taxon>
        <taxon>Digenea</taxon>
        <taxon>Opisthorchiida</taxon>
        <taxon>Opisthorchiata</taxon>
        <taxon>Opisthorchiidae</taxon>
        <taxon>Clonorchis</taxon>
    </lineage>
</organism>
<dbReference type="InterPro" id="IPR018097">
    <property type="entry name" value="EGF_Ca-bd_CS"/>
</dbReference>
<keyword evidence="7" id="KW-1133">Transmembrane helix</keyword>
<feature type="domain" description="EGF-like" evidence="16">
    <location>
        <begin position="492"/>
        <end position="532"/>
    </location>
</feature>
<dbReference type="Gene3D" id="2.10.25.10">
    <property type="entry name" value="Laminin"/>
    <property type="match status" value="9"/>
</dbReference>
<evidence type="ECO:0000256" key="6">
    <source>
        <dbReference type="ARBA" id="ARBA00022737"/>
    </source>
</evidence>
<feature type="region of interest" description="Disordered" evidence="14">
    <location>
        <begin position="53"/>
        <end position="77"/>
    </location>
</feature>
<keyword evidence="2 12" id="KW-0245">EGF-like domain</keyword>
<sequence length="956" mass="104358">MLVCEAYCFLSALIISSSLHESAGAQNSLSPKLPQSINRASEAEVVRLLDENVESEDSETPDLQPQMPNVCRDSNPRPRTVHQKYKTPYIKLTKMWEPNCGYPGNWCIRYKQQTHYVTHYKTSVRIPDKDQYRCCPGFIQQPGMEGCVPKSNCSQFVQSAFSCKNGGLCYENNGVVRCSCPAGFTGVHCQIQIDDCASGTGDCQKDCALNPKSSYCRCPAGYFLAPDRRRCLDIDECKYNRGGCMYFCENLPGGYRCACPSDMMLAADKISCVPFFDPCKHPPNGDCEHVCTTLPGYRYVCSCRPGYRLADDKKRCLPHDPCQENNGGCQHDCRVVNGEPHCSCHEGYQVSPQDPRKCTDINECSQDNGGCQHQCRNVDGSYSCECNPGWQLGNDGKTCYRVLLEVTDPCQFGNGGCTHICLRTDSNSAECACRPGYDLQADGRTCRDRDECLTGEAACYGPAVVCVNEIGSYRCECQAGFRLSADGHSCQDIDECLNYNGGCQHKCVNTPGSFQCLCNLGDELNPDGLTCSRSTKYIRDEGFDTSQAIVIGSPGQSRRQINANTRVQESGVQVFTRKRIPVDSSGHPCPAGRFGDDCQLTCSHCENGGRCNRDLTGCDCPSGYQGITCHDMCAPNRWGFGCRELCDCMEGIPCDPNSGVCRCPVGRHGDKCEIAGCQPGYWGRDCDRICPDHCATNQCERDTGQCTCAPGTYGAQCHLSCPEGTWGEMCQNSCSKECRGGKTRGCHPQTGQCICQPGYRPPECILPCPRGYFGMDCRQTCFECTGGCDPVSGKCTIQCPPGKQGPRCEQDCDEGYWGVHCTKRCQCGIDSNGRPVACNPQTGECICKAGYRGARCDIRCEPGTYGPGCEKKCECGLGATACDPVTGLCHCEDGTVGTKCGMQNDRFASNDEPACPPGRWGPKCTKICDCVHGVECNKQTGLCVCFAGYNGTRCDE</sequence>
<gene>
    <name evidence="19" type="ORF">CLF_111030</name>
</gene>
<dbReference type="PANTHER" id="PTHR24035">
    <property type="entry name" value="MULTIPLE EPIDERMAL GROWTH FACTOR-LIKE DOMAINS PROTEIN"/>
    <property type="match status" value="1"/>
</dbReference>
<evidence type="ECO:0000256" key="1">
    <source>
        <dbReference type="ARBA" id="ARBA00004479"/>
    </source>
</evidence>
<feature type="domain" description="EGF-like" evidence="16">
    <location>
        <begin position="594"/>
        <end position="630"/>
    </location>
</feature>
<keyword evidence="13" id="KW-0424">Laminin EGF-like domain</keyword>
<dbReference type="PRINTS" id="PR01983">
    <property type="entry name" value="NOTCH"/>
</dbReference>
<dbReference type="GO" id="GO:0016020">
    <property type="term" value="C:membrane"/>
    <property type="evidence" value="ECO:0007669"/>
    <property type="project" value="UniProtKB-SubCell"/>
</dbReference>
<dbReference type="InterPro" id="IPR000742">
    <property type="entry name" value="EGF"/>
</dbReference>
<dbReference type="InterPro" id="IPR052108">
    <property type="entry name" value="MEGF/SIB"/>
</dbReference>
<dbReference type="InterPro" id="IPR000152">
    <property type="entry name" value="EGF-type_Asp/Asn_hydroxyl_site"/>
</dbReference>
<feature type="domain" description="EGF-like" evidence="16">
    <location>
        <begin position="149"/>
        <end position="190"/>
    </location>
</feature>
<feature type="signal peptide" evidence="15">
    <location>
        <begin position="1"/>
        <end position="25"/>
    </location>
</feature>